<dbReference type="Gene3D" id="1.20.120.450">
    <property type="entry name" value="dinb family like domain"/>
    <property type="match status" value="1"/>
</dbReference>
<name>A0A5B8VF26_9BACT</name>
<dbReference type="InterPro" id="IPR024775">
    <property type="entry name" value="DinB-like"/>
</dbReference>
<evidence type="ECO:0000259" key="1">
    <source>
        <dbReference type="Pfam" id="PF12867"/>
    </source>
</evidence>
<dbReference type="AlphaFoldDB" id="A0A5B8VF26"/>
<proteinExistence type="predicted"/>
<evidence type="ECO:0000313" key="3">
    <source>
        <dbReference type="Proteomes" id="UP000321533"/>
    </source>
</evidence>
<dbReference type="RefSeq" id="WP_147191845.1">
    <property type="nucleotide sequence ID" value="NZ_CP042435.1"/>
</dbReference>
<feature type="domain" description="DinB-like" evidence="1">
    <location>
        <begin position="35"/>
        <end position="190"/>
    </location>
</feature>
<evidence type="ECO:0000313" key="2">
    <source>
        <dbReference type="EMBL" id="QEC69116.1"/>
    </source>
</evidence>
<gene>
    <name evidence="2" type="ORF">FRZ67_18015</name>
</gene>
<dbReference type="SUPFAM" id="SSF109854">
    <property type="entry name" value="DinB/YfiT-like putative metalloenzymes"/>
    <property type="match status" value="1"/>
</dbReference>
<accession>A0A5B8VF26</accession>
<dbReference type="OrthoDB" id="9807923at2"/>
<reference evidence="2 3" key="1">
    <citation type="journal article" date="2016" name="Int. J. Syst. Evol. Microbiol.">
        <title>Panacibacter ginsenosidivorans gen. nov., sp. nov., with ginsenoside converting activity isolated from soil of a ginseng field.</title>
        <authorList>
            <person name="Siddiqi M.Z."/>
            <person name="Muhammad Shafi S."/>
            <person name="Choi K.D."/>
            <person name="Im W.T."/>
        </authorList>
    </citation>
    <scope>NUCLEOTIDE SEQUENCE [LARGE SCALE GENOMIC DNA]</scope>
    <source>
        <strain evidence="2 3">Gsoil1550</strain>
    </source>
</reference>
<dbReference type="EMBL" id="CP042435">
    <property type="protein sequence ID" value="QEC69116.1"/>
    <property type="molecule type" value="Genomic_DNA"/>
</dbReference>
<dbReference type="Proteomes" id="UP000321533">
    <property type="component" value="Chromosome"/>
</dbReference>
<protein>
    <submittedName>
        <fullName evidence="2">DinB family protein</fullName>
    </submittedName>
</protein>
<sequence length="202" mass="22557">MKKLSMLVTGLLLFAFNTKPVSLSDQERKTAADLLSQTEQGVINAVAGLSDAQLNFKPAPDKWSVLDCVKHIAVTEASLWQMTNGAIQAQANPEKRADIKATDEQVIQMIESREHKVKTAPPMEPQNTSYKSLEEALTSFKNDRAKLIDYVKTTDADLRNHVVTMPMASFDAYQMILFIGAHSNRHTQQIEEVKADPNFPKQ</sequence>
<dbReference type="Pfam" id="PF12867">
    <property type="entry name" value="DinB_2"/>
    <property type="match status" value="1"/>
</dbReference>
<dbReference type="KEGG" id="pgin:FRZ67_18015"/>
<keyword evidence="3" id="KW-1185">Reference proteome</keyword>
<organism evidence="2 3">
    <name type="scientific">Panacibacter ginsenosidivorans</name>
    <dbReference type="NCBI Taxonomy" id="1813871"/>
    <lineage>
        <taxon>Bacteria</taxon>
        <taxon>Pseudomonadati</taxon>
        <taxon>Bacteroidota</taxon>
        <taxon>Chitinophagia</taxon>
        <taxon>Chitinophagales</taxon>
        <taxon>Chitinophagaceae</taxon>
        <taxon>Panacibacter</taxon>
    </lineage>
</organism>
<dbReference type="InterPro" id="IPR034660">
    <property type="entry name" value="DinB/YfiT-like"/>
</dbReference>